<feature type="compositionally biased region" description="Polar residues" evidence="1">
    <location>
        <begin position="50"/>
        <end position="65"/>
    </location>
</feature>
<keyword evidence="2" id="KW-1185">Reference proteome</keyword>
<dbReference type="PANTHER" id="PTHR35131:SF1">
    <property type="entry name" value="EXPRESSED PROTEIN"/>
    <property type="match status" value="1"/>
</dbReference>
<accession>A0A6P5F9S1</accession>
<dbReference type="GeneID" id="109713336"/>
<dbReference type="OrthoDB" id="783264at2759"/>
<name>A0A6P5F9S1_ANACO</name>
<feature type="compositionally biased region" description="Basic and acidic residues" evidence="1">
    <location>
        <begin position="37"/>
        <end position="49"/>
    </location>
</feature>
<dbReference type="AlphaFoldDB" id="A0A6P5F9S1"/>
<dbReference type="Proteomes" id="UP000515123">
    <property type="component" value="Linkage group 7"/>
</dbReference>
<evidence type="ECO:0000313" key="3">
    <source>
        <dbReference type="RefSeq" id="XP_020092951.1"/>
    </source>
</evidence>
<dbReference type="Gramene" id="Aco014514.1.mrna1">
    <property type="protein sequence ID" value="Aco014514.1.mrna1.cds1"/>
    <property type="gene ID" value="Aco014514.1.path1"/>
</dbReference>
<protein>
    <submittedName>
        <fullName evidence="3">Uncharacterized protein LOC109713336</fullName>
    </submittedName>
</protein>
<dbReference type="RefSeq" id="XP_020092951.1">
    <property type="nucleotide sequence ID" value="XM_020237362.1"/>
</dbReference>
<sequence length="109" mass="11942">MATNPSPVEVGARGTIASLVYQEIEYFKSLELDHHKISTQEPKQAHKDANFTSGSSRNKPISTGYSPKKKKTVSSGGFLPRICSAVEIAETVKSGYRNLRTEGKELSQD</sequence>
<proteinExistence type="predicted"/>
<evidence type="ECO:0000313" key="2">
    <source>
        <dbReference type="Proteomes" id="UP000515123"/>
    </source>
</evidence>
<organism evidence="2 3">
    <name type="scientific">Ananas comosus</name>
    <name type="common">Pineapple</name>
    <name type="synonym">Ananas ananas</name>
    <dbReference type="NCBI Taxonomy" id="4615"/>
    <lineage>
        <taxon>Eukaryota</taxon>
        <taxon>Viridiplantae</taxon>
        <taxon>Streptophyta</taxon>
        <taxon>Embryophyta</taxon>
        <taxon>Tracheophyta</taxon>
        <taxon>Spermatophyta</taxon>
        <taxon>Magnoliopsida</taxon>
        <taxon>Liliopsida</taxon>
        <taxon>Poales</taxon>
        <taxon>Bromeliaceae</taxon>
        <taxon>Bromelioideae</taxon>
        <taxon>Ananas</taxon>
    </lineage>
</organism>
<dbReference type="PANTHER" id="PTHR35131">
    <property type="entry name" value="EXPRESSED PROTEIN"/>
    <property type="match status" value="1"/>
</dbReference>
<gene>
    <name evidence="3" type="primary">LOC109713336</name>
</gene>
<reference evidence="3" key="2">
    <citation type="submission" date="2025-08" db="UniProtKB">
        <authorList>
            <consortium name="RefSeq"/>
        </authorList>
    </citation>
    <scope>IDENTIFICATION</scope>
    <source>
        <tissue evidence="3">Leaf</tissue>
    </source>
</reference>
<feature type="region of interest" description="Disordered" evidence="1">
    <location>
        <begin position="37"/>
        <end position="75"/>
    </location>
</feature>
<evidence type="ECO:0000256" key="1">
    <source>
        <dbReference type="SAM" id="MobiDB-lite"/>
    </source>
</evidence>
<reference evidence="2" key="1">
    <citation type="journal article" date="2015" name="Nat. Genet.">
        <title>The pineapple genome and the evolution of CAM photosynthesis.</title>
        <authorList>
            <person name="Ming R."/>
            <person name="VanBuren R."/>
            <person name="Wai C.M."/>
            <person name="Tang H."/>
            <person name="Schatz M.C."/>
            <person name="Bowers J.E."/>
            <person name="Lyons E."/>
            <person name="Wang M.L."/>
            <person name="Chen J."/>
            <person name="Biggers E."/>
            <person name="Zhang J."/>
            <person name="Huang L."/>
            <person name="Zhang L."/>
            <person name="Miao W."/>
            <person name="Zhang J."/>
            <person name="Ye Z."/>
            <person name="Miao C."/>
            <person name="Lin Z."/>
            <person name="Wang H."/>
            <person name="Zhou H."/>
            <person name="Yim W.C."/>
            <person name="Priest H.D."/>
            <person name="Zheng C."/>
            <person name="Woodhouse M."/>
            <person name="Edger P.P."/>
            <person name="Guyot R."/>
            <person name="Guo H.B."/>
            <person name="Guo H."/>
            <person name="Zheng G."/>
            <person name="Singh R."/>
            <person name="Sharma A."/>
            <person name="Min X."/>
            <person name="Zheng Y."/>
            <person name="Lee H."/>
            <person name="Gurtowski J."/>
            <person name="Sedlazeck F.J."/>
            <person name="Harkess A."/>
            <person name="McKain M.R."/>
            <person name="Liao Z."/>
            <person name="Fang J."/>
            <person name="Liu J."/>
            <person name="Zhang X."/>
            <person name="Zhang Q."/>
            <person name="Hu W."/>
            <person name="Qin Y."/>
            <person name="Wang K."/>
            <person name="Chen L.Y."/>
            <person name="Shirley N."/>
            <person name="Lin Y.R."/>
            <person name="Liu L.Y."/>
            <person name="Hernandez A.G."/>
            <person name="Wright C.L."/>
            <person name="Bulone V."/>
            <person name="Tuskan G.A."/>
            <person name="Heath K."/>
            <person name="Zee F."/>
            <person name="Moore P.H."/>
            <person name="Sunkar R."/>
            <person name="Leebens-Mack J.H."/>
            <person name="Mockler T."/>
            <person name="Bennetzen J.L."/>
            <person name="Freeling M."/>
            <person name="Sankoff D."/>
            <person name="Paterson A.H."/>
            <person name="Zhu X."/>
            <person name="Yang X."/>
            <person name="Smith J.A."/>
            <person name="Cushman J.C."/>
            <person name="Paull R.E."/>
            <person name="Yu Q."/>
        </authorList>
    </citation>
    <scope>NUCLEOTIDE SEQUENCE [LARGE SCALE GENOMIC DNA]</scope>
    <source>
        <strain evidence="2">cv. F153</strain>
    </source>
</reference>